<evidence type="ECO:0000313" key="2">
    <source>
        <dbReference type="EMBL" id="KGF73753.1"/>
    </source>
</evidence>
<feature type="compositionally biased region" description="Basic and acidic residues" evidence="1">
    <location>
        <begin position="1"/>
        <end position="22"/>
    </location>
</feature>
<dbReference type="AlphaFoldDB" id="A0A098TSJ9"/>
<sequence>MLGRDRTSSKVRTDAVGERENKGAAQQERTASRTMLSLDSYQLIPVLKIMSIQIHLSFLKWKRVDRSFAELVSGIEERIVALILQGVLWQNHTLSTGSCNQYEQARLSTRSGRL</sequence>
<comment type="caution">
    <text evidence="2">The sequence shown here is derived from an EMBL/GenBank/DDBJ whole genome shotgun (WGS) entry which is preliminary data.</text>
</comment>
<organism evidence="2 3">
    <name type="scientific">Neosynechococcus sphagnicola sy1</name>
    <dbReference type="NCBI Taxonomy" id="1497020"/>
    <lineage>
        <taxon>Bacteria</taxon>
        <taxon>Bacillati</taxon>
        <taxon>Cyanobacteriota</taxon>
        <taxon>Cyanophyceae</taxon>
        <taxon>Neosynechococcales</taxon>
        <taxon>Neosynechococcaceae</taxon>
        <taxon>Neosynechococcus</taxon>
    </lineage>
</organism>
<evidence type="ECO:0000256" key="1">
    <source>
        <dbReference type="SAM" id="MobiDB-lite"/>
    </source>
</evidence>
<accession>A0A098TSJ9</accession>
<reference evidence="2 3" key="1">
    <citation type="journal article" date="2014" name="Mol. Ecol.">
        <title>Evolution of Synechococcus.</title>
        <authorList>
            <person name="Dvorak P."/>
            <person name="Casamatta D."/>
            <person name="Hasler P."/>
            <person name="Poulickova A."/>
            <person name="Ondrej V."/>
            <person name="Sanges R."/>
        </authorList>
    </citation>
    <scope>NUCLEOTIDE SEQUENCE [LARGE SCALE GENOMIC DNA]</scope>
    <source>
        <strain evidence="2 3">CAUP A 1101</strain>
    </source>
</reference>
<name>A0A098TSJ9_9CYAN</name>
<evidence type="ECO:0000313" key="3">
    <source>
        <dbReference type="Proteomes" id="UP000030170"/>
    </source>
</evidence>
<dbReference type="EMBL" id="JJML01000003">
    <property type="protein sequence ID" value="KGF73753.1"/>
    <property type="molecule type" value="Genomic_DNA"/>
</dbReference>
<gene>
    <name evidence="2" type="ORF">DO97_09995</name>
</gene>
<feature type="region of interest" description="Disordered" evidence="1">
    <location>
        <begin position="1"/>
        <end position="28"/>
    </location>
</feature>
<keyword evidence="3" id="KW-1185">Reference proteome</keyword>
<protein>
    <submittedName>
        <fullName evidence="2">Uncharacterized protein</fullName>
    </submittedName>
</protein>
<proteinExistence type="predicted"/>
<dbReference type="Proteomes" id="UP000030170">
    <property type="component" value="Unassembled WGS sequence"/>
</dbReference>